<protein>
    <submittedName>
        <fullName evidence="2">Uncharacterized protein</fullName>
    </submittedName>
</protein>
<feature type="compositionally biased region" description="Polar residues" evidence="1">
    <location>
        <begin position="32"/>
        <end position="61"/>
    </location>
</feature>
<comment type="caution">
    <text evidence="2">The sequence shown here is derived from an EMBL/GenBank/DDBJ whole genome shotgun (WGS) entry which is preliminary data.</text>
</comment>
<name>A0A3M7RA19_BRAPC</name>
<dbReference type="Proteomes" id="UP000276133">
    <property type="component" value="Unassembled WGS sequence"/>
</dbReference>
<feature type="region of interest" description="Disordered" evidence="1">
    <location>
        <begin position="1"/>
        <end position="63"/>
    </location>
</feature>
<dbReference type="AlphaFoldDB" id="A0A3M7RA19"/>
<reference evidence="2 3" key="1">
    <citation type="journal article" date="2018" name="Sci. Rep.">
        <title>Genomic signatures of local adaptation to the degree of environmental predictability in rotifers.</title>
        <authorList>
            <person name="Franch-Gras L."/>
            <person name="Hahn C."/>
            <person name="Garcia-Roger E.M."/>
            <person name="Carmona M.J."/>
            <person name="Serra M."/>
            <person name="Gomez A."/>
        </authorList>
    </citation>
    <scope>NUCLEOTIDE SEQUENCE [LARGE SCALE GENOMIC DNA]</scope>
    <source>
        <strain evidence="2">HYR1</strain>
    </source>
</reference>
<sequence>MKSILVEKNVPEMVEDSDGAKRKKQRVHDSELSPNESTTDQKDSFLSYSSHSTPLNSQPATKISCPPLSVESVSNKKRKLSEEDENYCYFKSDIDSILKCPVCHKTFDHAERLPKMMCDRLTVCLKCTNTNARINCKFCDQIHGQSDRTNSTILALITIKPTKINSEELVFQSKSQKLITEIIHLSDSIEKVNSSLKLKLKQLSTEQVLSQITKIKETLGKINENLSQVDPVFSSKEVIVDNVVPANDISPMITVYFDFDSLQDRKWFYPINRKIFYIMESDTKQDCVEIKLKITSNKQEIITQKLVKNFSFKSTMVAFDSKNFVLILDSNERQIFCVYEIGASFHNLKFVSADKRIIYVNQTEVMIFVEKKKCITVLDHDFNRKAVFGQVENEKEDFYLPKTGFEVVFANEKHLVIRDLEKNCLRVMERTSGKYAHSYFIESVYADKIFVDKMNRLVMVHKSFDKVDFMDLNLKQMKRINLELQSEISDYFITFDNHLAFCIKSRFSFKN</sequence>
<gene>
    <name evidence="2" type="ORF">BpHYR1_037564</name>
</gene>
<proteinExistence type="predicted"/>
<dbReference type="EMBL" id="REGN01003850">
    <property type="protein sequence ID" value="RNA20452.1"/>
    <property type="molecule type" value="Genomic_DNA"/>
</dbReference>
<organism evidence="2 3">
    <name type="scientific">Brachionus plicatilis</name>
    <name type="common">Marine rotifer</name>
    <name type="synonym">Brachionus muelleri</name>
    <dbReference type="NCBI Taxonomy" id="10195"/>
    <lineage>
        <taxon>Eukaryota</taxon>
        <taxon>Metazoa</taxon>
        <taxon>Spiralia</taxon>
        <taxon>Gnathifera</taxon>
        <taxon>Rotifera</taxon>
        <taxon>Eurotatoria</taxon>
        <taxon>Monogononta</taxon>
        <taxon>Pseudotrocha</taxon>
        <taxon>Ploima</taxon>
        <taxon>Brachionidae</taxon>
        <taxon>Brachionus</taxon>
    </lineage>
</organism>
<evidence type="ECO:0000313" key="2">
    <source>
        <dbReference type="EMBL" id="RNA20452.1"/>
    </source>
</evidence>
<accession>A0A3M7RA19</accession>
<evidence type="ECO:0000313" key="3">
    <source>
        <dbReference type="Proteomes" id="UP000276133"/>
    </source>
</evidence>
<keyword evidence="3" id="KW-1185">Reference proteome</keyword>
<evidence type="ECO:0000256" key="1">
    <source>
        <dbReference type="SAM" id="MobiDB-lite"/>
    </source>
</evidence>
<dbReference type="OrthoDB" id="10524228at2759"/>